<feature type="compositionally biased region" description="Basic residues" evidence="1">
    <location>
        <begin position="28"/>
        <end position="39"/>
    </location>
</feature>
<name>A0A8D8PLF9_9HEMI</name>
<feature type="region of interest" description="Disordered" evidence="1">
    <location>
        <begin position="27"/>
        <end position="60"/>
    </location>
</feature>
<dbReference type="AlphaFoldDB" id="A0A8D8PLF9"/>
<reference evidence="2" key="1">
    <citation type="submission" date="2021-05" db="EMBL/GenBank/DDBJ databases">
        <authorList>
            <person name="Alioto T."/>
            <person name="Alioto T."/>
            <person name="Gomez Garrido J."/>
        </authorList>
    </citation>
    <scope>NUCLEOTIDE SEQUENCE</scope>
</reference>
<organism evidence="2">
    <name type="scientific">Cacopsylla melanoneura</name>
    <dbReference type="NCBI Taxonomy" id="428564"/>
    <lineage>
        <taxon>Eukaryota</taxon>
        <taxon>Metazoa</taxon>
        <taxon>Ecdysozoa</taxon>
        <taxon>Arthropoda</taxon>
        <taxon>Hexapoda</taxon>
        <taxon>Insecta</taxon>
        <taxon>Pterygota</taxon>
        <taxon>Neoptera</taxon>
        <taxon>Paraneoptera</taxon>
        <taxon>Hemiptera</taxon>
        <taxon>Sternorrhyncha</taxon>
        <taxon>Psylloidea</taxon>
        <taxon>Psyllidae</taxon>
        <taxon>Psyllinae</taxon>
        <taxon>Cacopsylla</taxon>
    </lineage>
</organism>
<proteinExistence type="predicted"/>
<dbReference type="EMBL" id="HBUF01002770">
    <property type="protein sequence ID" value="CAG6606246.1"/>
    <property type="molecule type" value="Transcribed_RNA"/>
</dbReference>
<dbReference type="EMBL" id="HBUF01002773">
    <property type="protein sequence ID" value="CAG6606249.1"/>
    <property type="molecule type" value="Transcribed_RNA"/>
</dbReference>
<accession>A0A8D8PLF9</accession>
<evidence type="ECO:0000256" key="1">
    <source>
        <dbReference type="SAM" id="MobiDB-lite"/>
    </source>
</evidence>
<dbReference type="EMBL" id="HBUF01002771">
    <property type="protein sequence ID" value="CAG6606247.1"/>
    <property type="molecule type" value="Transcribed_RNA"/>
</dbReference>
<evidence type="ECO:0000313" key="2">
    <source>
        <dbReference type="EMBL" id="CAG6606246.1"/>
    </source>
</evidence>
<protein>
    <submittedName>
        <fullName evidence="2">Uncharacterized protein</fullName>
    </submittedName>
</protein>
<sequence>MTTPRRLAWRSICLRLISRILNRFQNLTKRRNPQGKSRRAASEKGSKKKKKNSPNGFWRKTQLKKVKLEKVAQKASGSGLWRRNQLEKADKKVVESQKRRFSAEKGRKMVFTLNLVQVVKRKWKRFKEKLRAKKEGGSTELPSRGVAIF</sequence>